<reference evidence="1 2" key="1">
    <citation type="submission" date="2020-08" db="EMBL/GenBank/DDBJ databases">
        <title>Sequencing the genomes of 1000 actinobacteria strains.</title>
        <authorList>
            <person name="Klenk H.-P."/>
        </authorList>
    </citation>
    <scope>NUCLEOTIDE SEQUENCE [LARGE SCALE GENOMIC DNA]</scope>
    <source>
        <strain evidence="1 2">DSM 45809</strain>
    </source>
</reference>
<protein>
    <submittedName>
        <fullName evidence="1">Uncharacterized protein</fullName>
    </submittedName>
</protein>
<keyword evidence="2" id="KW-1185">Reference proteome</keyword>
<sequence length="89" mass="9447">MRVSVRIHGVSGQVATGAEVQLTYEAADGTLAGETLPLATYEKTDPLSDHPTTVTTGQKTKGEVFFESGDASGKVIAEAGGRRQVVWRR</sequence>
<name>A0A7W7H1B3_9ACTN</name>
<evidence type="ECO:0000313" key="1">
    <source>
        <dbReference type="EMBL" id="MBB4742119.1"/>
    </source>
</evidence>
<dbReference type="EMBL" id="JACHNB010000001">
    <property type="protein sequence ID" value="MBB4742119.1"/>
    <property type="molecule type" value="Genomic_DNA"/>
</dbReference>
<accession>A0A7W7H1B3</accession>
<dbReference type="RefSeq" id="WP_185042528.1">
    <property type="nucleotide sequence ID" value="NZ_BAABFG010000005.1"/>
</dbReference>
<dbReference type="AlphaFoldDB" id="A0A7W7H1B3"/>
<organism evidence="1 2">
    <name type="scientific">Actinoplanes octamycinicus</name>
    <dbReference type="NCBI Taxonomy" id="135948"/>
    <lineage>
        <taxon>Bacteria</taxon>
        <taxon>Bacillati</taxon>
        <taxon>Actinomycetota</taxon>
        <taxon>Actinomycetes</taxon>
        <taxon>Micromonosporales</taxon>
        <taxon>Micromonosporaceae</taxon>
        <taxon>Actinoplanes</taxon>
    </lineage>
</organism>
<comment type="caution">
    <text evidence="1">The sequence shown here is derived from an EMBL/GenBank/DDBJ whole genome shotgun (WGS) entry which is preliminary data.</text>
</comment>
<proteinExistence type="predicted"/>
<evidence type="ECO:0000313" key="2">
    <source>
        <dbReference type="Proteomes" id="UP000546162"/>
    </source>
</evidence>
<dbReference type="Proteomes" id="UP000546162">
    <property type="component" value="Unassembled WGS sequence"/>
</dbReference>
<gene>
    <name evidence="1" type="ORF">BJY16_005578</name>
</gene>